<organism evidence="2 3">
    <name type="scientific">Lineolata rhizophorae</name>
    <dbReference type="NCBI Taxonomy" id="578093"/>
    <lineage>
        <taxon>Eukaryota</taxon>
        <taxon>Fungi</taxon>
        <taxon>Dikarya</taxon>
        <taxon>Ascomycota</taxon>
        <taxon>Pezizomycotina</taxon>
        <taxon>Dothideomycetes</taxon>
        <taxon>Dothideomycetes incertae sedis</taxon>
        <taxon>Lineolatales</taxon>
        <taxon>Lineolataceae</taxon>
        <taxon>Lineolata</taxon>
    </lineage>
</organism>
<keyword evidence="3" id="KW-1185">Reference proteome</keyword>
<feature type="domain" description="VWFA" evidence="1">
    <location>
        <begin position="85"/>
        <end position="195"/>
    </location>
</feature>
<dbReference type="SUPFAM" id="SSF53300">
    <property type="entry name" value="vWA-like"/>
    <property type="match status" value="1"/>
</dbReference>
<proteinExistence type="predicted"/>
<dbReference type="Gene3D" id="3.40.50.410">
    <property type="entry name" value="von Willebrand factor, type A domain"/>
    <property type="match status" value="1"/>
</dbReference>
<dbReference type="AlphaFoldDB" id="A0A6A6PAX7"/>
<dbReference type="InterPro" id="IPR036465">
    <property type="entry name" value="vWFA_dom_sf"/>
</dbReference>
<gene>
    <name evidence="2" type="ORF">BDY21DRAFT_361125</name>
</gene>
<dbReference type="Proteomes" id="UP000799766">
    <property type="component" value="Unassembled WGS sequence"/>
</dbReference>
<protein>
    <recommendedName>
        <fullName evidence="1">VWFA domain-containing protein</fullName>
    </recommendedName>
</protein>
<evidence type="ECO:0000259" key="1">
    <source>
        <dbReference type="Pfam" id="PF13519"/>
    </source>
</evidence>
<name>A0A6A6PAX7_9PEZI</name>
<accession>A0A6A6PAX7</accession>
<dbReference type="InterPro" id="IPR002035">
    <property type="entry name" value="VWF_A"/>
</dbReference>
<dbReference type="OrthoDB" id="301415at2759"/>
<dbReference type="CDD" id="cd00198">
    <property type="entry name" value="vWFA"/>
    <property type="match status" value="1"/>
</dbReference>
<sequence length="402" mass="40623">MASEPSWPFGAAFSSVGLWLGHNICAYGKTEIMLQLIHLAAATGFLASVGHTFAHPDLVLPRQSAPTALCPDLQIPSGSGGRKIAVVIDSSSSNHGTDPDDLRVAAGRSLADVLVSTAEATADLQADQLAIVDFDSSATVIYELGDPAAADFSSIDSFGGTSIVSGVEAAVDELTKPESGPTADRAGIVVLTDGQGGSVASLVEQINRAIGLGIRVSFGFLAADAEGAGDPDVLAAILSSSGIYSAFDNAAAQQGFVNLVVSHGLTNGGAGDGDTSTLLAGLSIAAKVDPDGPNTFTYAAQDGEDLGFTVTSVTAGNLTCALSDASGAELATASSDESGLATINVTAPATSELQLSVSASNTSEDATFLVMVNSSLGIASHSEVKLTSETSKKHNVQMDRMW</sequence>
<evidence type="ECO:0000313" key="2">
    <source>
        <dbReference type="EMBL" id="KAF2461131.1"/>
    </source>
</evidence>
<evidence type="ECO:0000313" key="3">
    <source>
        <dbReference type="Proteomes" id="UP000799766"/>
    </source>
</evidence>
<dbReference type="EMBL" id="MU001672">
    <property type="protein sequence ID" value="KAF2461131.1"/>
    <property type="molecule type" value="Genomic_DNA"/>
</dbReference>
<reference evidence="2" key="1">
    <citation type="journal article" date="2020" name="Stud. Mycol.">
        <title>101 Dothideomycetes genomes: a test case for predicting lifestyles and emergence of pathogens.</title>
        <authorList>
            <person name="Haridas S."/>
            <person name="Albert R."/>
            <person name="Binder M."/>
            <person name="Bloem J."/>
            <person name="Labutti K."/>
            <person name="Salamov A."/>
            <person name="Andreopoulos B."/>
            <person name="Baker S."/>
            <person name="Barry K."/>
            <person name="Bills G."/>
            <person name="Bluhm B."/>
            <person name="Cannon C."/>
            <person name="Castanera R."/>
            <person name="Culley D."/>
            <person name="Daum C."/>
            <person name="Ezra D."/>
            <person name="Gonzalez J."/>
            <person name="Henrissat B."/>
            <person name="Kuo A."/>
            <person name="Liang C."/>
            <person name="Lipzen A."/>
            <person name="Lutzoni F."/>
            <person name="Magnuson J."/>
            <person name="Mondo S."/>
            <person name="Nolan M."/>
            <person name="Ohm R."/>
            <person name="Pangilinan J."/>
            <person name="Park H.-J."/>
            <person name="Ramirez L."/>
            <person name="Alfaro M."/>
            <person name="Sun H."/>
            <person name="Tritt A."/>
            <person name="Yoshinaga Y."/>
            <person name="Zwiers L.-H."/>
            <person name="Turgeon B."/>
            <person name="Goodwin S."/>
            <person name="Spatafora J."/>
            <person name="Crous P."/>
            <person name="Grigoriev I."/>
        </authorList>
    </citation>
    <scope>NUCLEOTIDE SEQUENCE</scope>
    <source>
        <strain evidence="2">ATCC 16933</strain>
    </source>
</reference>
<dbReference type="Pfam" id="PF13519">
    <property type="entry name" value="VWA_2"/>
    <property type="match status" value="1"/>
</dbReference>